<protein>
    <recommendedName>
        <fullName evidence="1">DNA (cytosine-5-)-methyltransferase</fullName>
        <ecNumber evidence="1">2.1.1.37</ecNumber>
    </recommendedName>
</protein>
<comment type="caution">
    <text evidence="5">The sequence shown here is derived from an EMBL/GenBank/DDBJ whole genome shotgun (WGS) entry which is preliminary data.</text>
</comment>
<dbReference type="SUPFAM" id="SSF53335">
    <property type="entry name" value="S-adenosyl-L-methionine-dependent methyltransferases"/>
    <property type="match status" value="1"/>
</dbReference>
<dbReference type="GO" id="GO:0003677">
    <property type="term" value="F:DNA binding"/>
    <property type="evidence" value="ECO:0007669"/>
    <property type="project" value="TreeGrafter"/>
</dbReference>
<keyword evidence="3" id="KW-0808">Transferase</keyword>
<evidence type="ECO:0000256" key="2">
    <source>
        <dbReference type="ARBA" id="ARBA00022603"/>
    </source>
</evidence>
<reference evidence="5" key="1">
    <citation type="submission" date="2020-06" db="EMBL/GenBank/DDBJ databases">
        <authorList>
            <person name="Li T."/>
            <person name="Hu X."/>
            <person name="Zhang T."/>
            <person name="Song X."/>
            <person name="Zhang H."/>
            <person name="Dai N."/>
            <person name="Sheng W."/>
            <person name="Hou X."/>
            <person name="Wei L."/>
        </authorList>
    </citation>
    <scope>NUCLEOTIDE SEQUENCE</scope>
    <source>
        <strain evidence="5">KEN8</strain>
        <tissue evidence="5">Leaf</tissue>
    </source>
</reference>
<organism evidence="5">
    <name type="scientific">Sesamum calycinum</name>
    <dbReference type="NCBI Taxonomy" id="2727403"/>
    <lineage>
        <taxon>Eukaryota</taxon>
        <taxon>Viridiplantae</taxon>
        <taxon>Streptophyta</taxon>
        <taxon>Embryophyta</taxon>
        <taxon>Tracheophyta</taxon>
        <taxon>Spermatophyta</taxon>
        <taxon>Magnoliopsida</taxon>
        <taxon>eudicotyledons</taxon>
        <taxon>Gunneridae</taxon>
        <taxon>Pentapetalae</taxon>
        <taxon>asterids</taxon>
        <taxon>lamiids</taxon>
        <taxon>Lamiales</taxon>
        <taxon>Pedaliaceae</taxon>
        <taxon>Sesamum</taxon>
    </lineage>
</organism>
<dbReference type="PANTHER" id="PTHR10629">
    <property type="entry name" value="CYTOSINE-SPECIFIC METHYLTRANSFERASE"/>
    <property type="match status" value="1"/>
</dbReference>
<evidence type="ECO:0000256" key="4">
    <source>
        <dbReference type="ARBA" id="ARBA00022691"/>
    </source>
</evidence>
<dbReference type="InterPro" id="IPR050390">
    <property type="entry name" value="C5-Methyltransferase"/>
</dbReference>
<dbReference type="GO" id="GO:0005634">
    <property type="term" value="C:nucleus"/>
    <property type="evidence" value="ECO:0007669"/>
    <property type="project" value="TreeGrafter"/>
</dbReference>
<keyword evidence="2" id="KW-0489">Methyltransferase</keyword>
<dbReference type="EC" id="2.1.1.37" evidence="1"/>
<dbReference type="AlphaFoldDB" id="A0AAW2R761"/>
<dbReference type="PANTHER" id="PTHR10629:SF52">
    <property type="entry name" value="DNA (CYTOSINE-5)-METHYLTRANSFERASE 1"/>
    <property type="match status" value="1"/>
</dbReference>
<dbReference type="Gene3D" id="3.40.50.150">
    <property type="entry name" value="Vaccinia Virus protein VP39"/>
    <property type="match status" value="1"/>
</dbReference>
<dbReference type="EMBL" id="JACGWM010000004">
    <property type="protein sequence ID" value="KAL0375895.1"/>
    <property type="molecule type" value="Genomic_DNA"/>
</dbReference>
<evidence type="ECO:0000313" key="5">
    <source>
        <dbReference type="EMBL" id="KAL0375895.1"/>
    </source>
</evidence>
<evidence type="ECO:0000256" key="3">
    <source>
        <dbReference type="ARBA" id="ARBA00022679"/>
    </source>
</evidence>
<dbReference type="Pfam" id="PF00145">
    <property type="entry name" value="DNA_methylase"/>
    <property type="match status" value="1"/>
</dbReference>
<keyword evidence="4" id="KW-0949">S-adenosyl-L-methionine</keyword>
<dbReference type="GO" id="GO:0044027">
    <property type="term" value="P:negative regulation of gene expression via chromosomal CpG island methylation"/>
    <property type="evidence" value="ECO:0007669"/>
    <property type="project" value="TreeGrafter"/>
</dbReference>
<gene>
    <name evidence="5" type="ORF">Scaly_0707100</name>
</gene>
<evidence type="ECO:0000256" key="1">
    <source>
        <dbReference type="ARBA" id="ARBA00011975"/>
    </source>
</evidence>
<proteinExistence type="predicted"/>
<accession>A0AAW2R761</accession>
<dbReference type="GO" id="GO:0032259">
    <property type="term" value="P:methylation"/>
    <property type="evidence" value="ECO:0007669"/>
    <property type="project" value="UniProtKB-KW"/>
</dbReference>
<sequence>MDSPVLRDLEQSASAVTLAFILYARLHLRFHSSLCTATICGWGSDASISSGVSFAKWAIEYEEAAGDAFKLNHPGSLTQQGRQTLRLHLASLLEMGYQVRFGILEAGAYGVPQSRKRAFIWAASPEELLPEWPEPMHVFAAPELKISLSKSLQYSAARSTTRGLHFLLLQSEE</sequence>
<dbReference type="InterPro" id="IPR001525">
    <property type="entry name" value="C5_MeTfrase"/>
</dbReference>
<dbReference type="InterPro" id="IPR029063">
    <property type="entry name" value="SAM-dependent_MTases_sf"/>
</dbReference>
<dbReference type="GO" id="GO:0003886">
    <property type="term" value="F:DNA (cytosine-5-)-methyltransferase activity"/>
    <property type="evidence" value="ECO:0007669"/>
    <property type="project" value="UniProtKB-EC"/>
</dbReference>
<reference evidence="5" key="2">
    <citation type="journal article" date="2024" name="Plant">
        <title>Genomic evolution and insights into agronomic trait innovations of Sesamum species.</title>
        <authorList>
            <person name="Miao H."/>
            <person name="Wang L."/>
            <person name="Qu L."/>
            <person name="Liu H."/>
            <person name="Sun Y."/>
            <person name="Le M."/>
            <person name="Wang Q."/>
            <person name="Wei S."/>
            <person name="Zheng Y."/>
            <person name="Lin W."/>
            <person name="Duan Y."/>
            <person name="Cao H."/>
            <person name="Xiong S."/>
            <person name="Wang X."/>
            <person name="Wei L."/>
            <person name="Li C."/>
            <person name="Ma Q."/>
            <person name="Ju M."/>
            <person name="Zhao R."/>
            <person name="Li G."/>
            <person name="Mu C."/>
            <person name="Tian Q."/>
            <person name="Mei H."/>
            <person name="Zhang T."/>
            <person name="Gao T."/>
            <person name="Zhang H."/>
        </authorList>
    </citation>
    <scope>NUCLEOTIDE SEQUENCE</scope>
    <source>
        <strain evidence="5">KEN8</strain>
    </source>
</reference>
<name>A0AAW2R761_9LAMI</name>